<organism evidence="1 2">
    <name type="scientific">Dubosiella muris</name>
    <dbReference type="NCBI Taxonomy" id="3038133"/>
    <lineage>
        <taxon>Bacteria</taxon>
        <taxon>Bacillati</taxon>
        <taxon>Bacillota</taxon>
        <taxon>Erysipelotrichia</taxon>
        <taxon>Erysipelotrichales</taxon>
        <taxon>Erysipelotrichaceae</taxon>
        <taxon>Dubosiella</taxon>
    </lineage>
</organism>
<keyword evidence="2" id="KW-1185">Reference proteome</keyword>
<accession>A0AC61RB81</accession>
<reference evidence="1" key="1">
    <citation type="submission" date="2019-04" db="EMBL/GenBank/DDBJ databases">
        <title>Microbes associate with the intestines of laboratory mice.</title>
        <authorList>
            <person name="Navarre W."/>
            <person name="Wong E."/>
            <person name="Huang K."/>
            <person name="Tropini C."/>
            <person name="Ng K."/>
            <person name="Yu B."/>
        </authorList>
    </citation>
    <scope>NUCLEOTIDE SEQUENCE</scope>
    <source>
        <strain evidence="1">NM09_H32</strain>
    </source>
</reference>
<comment type="caution">
    <text evidence="1">The sequence shown here is derived from an EMBL/GenBank/DDBJ whole genome shotgun (WGS) entry which is preliminary data.</text>
</comment>
<dbReference type="EMBL" id="SRYG01000002">
    <property type="protein sequence ID" value="TGY67128.1"/>
    <property type="molecule type" value="Genomic_DNA"/>
</dbReference>
<sequence length="234" mass="26260">MSEMNQEKKPNDNEEVNEEIEVRVTPAENEEQAPKADDQQTIDEMIDETEKQSLNELATLKEANNEANEEVIDDAEVEIKKIFADLKAWLKQNSDPEAIKANIEKAKDQTIAVLNGAREKAIEVSNSPEFQQTLEAGKDFLKGTGTLIGEGFKELKGALCQNPSIKKVFDGADEQIEKLRANENLKDAVDHIQDATEKLNNAIFSGINKFFKPKQTPQAPKEIEMKSDEDKDEE</sequence>
<protein>
    <submittedName>
        <fullName evidence="1">Uncharacterized protein</fullName>
    </submittedName>
</protein>
<evidence type="ECO:0000313" key="1">
    <source>
        <dbReference type="EMBL" id="TGY67128.1"/>
    </source>
</evidence>
<proteinExistence type="predicted"/>
<gene>
    <name evidence="1" type="ORF">E5336_01575</name>
</gene>
<evidence type="ECO:0000313" key="2">
    <source>
        <dbReference type="Proteomes" id="UP000308836"/>
    </source>
</evidence>
<name>A0AC61RB81_9FIRM</name>
<dbReference type="Proteomes" id="UP000308836">
    <property type="component" value="Unassembled WGS sequence"/>
</dbReference>